<keyword evidence="8" id="KW-1185">Reference proteome</keyword>
<dbReference type="SMART" id="SM01114">
    <property type="entry name" value="CXC"/>
    <property type="match status" value="1"/>
</dbReference>
<dbReference type="PANTHER" id="PTHR16048:SF3">
    <property type="entry name" value="E3 UBIQUITIN-PROTEIN LIGASE MSL2"/>
    <property type="match status" value="1"/>
</dbReference>
<reference evidence="7 8" key="1">
    <citation type="submission" date="2024-05" db="EMBL/GenBank/DDBJ databases">
        <title>Genetic variation in Jamaican populations of the coffee berry borer (Hypothenemus hampei).</title>
        <authorList>
            <person name="Errbii M."/>
            <person name="Myrie A."/>
        </authorList>
    </citation>
    <scope>NUCLEOTIDE SEQUENCE [LARGE SCALE GENOMIC DNA]</scope>
    <source>
        <strain evidence="7">JA-Hopewell-2020-01-JO</strain>
        <tissue evidence="7">Whole body</tissue>
    </source>
</reference>
<name>A0ABD1EF08_HYPHA</name>
<evidence type="ECO:0000259" key="5">
    <source>
        <dbReference type="PROSITE" id="PS50089"/>
    </source>
</evidence>
<dbReference type="InterPro" id="IPR032043">
    <property type="entry name" value="Msl2_Znf-RING"/>
</dbReference>
<dbReference type="AlphaFoldDB" id="A0ABD1EF08"/>
<accession>A0ABD1EF08</accession>
<dbReference type="InterPro" id="IPR037922">
    <property type="entry name" value="MSL2"/>
</dbReference>
<keyword evidence="4" id="KW-0158">Chromosome</keyword>
<dbReference type="GO" id="GO:0072487">
    <property type="term" value="C:MSL complex"/>
    <property type="evidence" value="ECO:0007669"/>
    <property type="project" value="UniProtKB-UniRule"/>
</dbReference>
<evidence type="ECO:0000313" key="8">
    <source>
        <dbReference type="Proteomes" id="UP001566132"/>
    </source>
</evidence>
<dbReference type="InterPro" id="IPR033467">
    <property type="entry name" value="Tesmin/TSO1-like_CXC"/>
</dbReference>
<sequence length="421" mass="46877">MSSTSTEQLSSSQTRMNSTNLYVTTTQIILNSDPKNPQSWQDLYRLVPYLRNSLCCVVCSSLLLDPLTPTNGFCQHHLCRRCKGGRKRIKPQCESCKDCSDYSSNRGLRILMQLYKKMCSHLMNSSIFKCIKIQASQPGTGFERGASNLIQLIKEGALFEDNYESQGGLPKSTYSILPCIYTNSATAQNIPIPQTSQAESSKTFHSINQSNSPLYSVVYPGSGNKITIKRKSNESTAINQNTNHVQIQEFTEKVVFKKPCAKPKKGCRCGNATATPGKLTCCGQRCPCYVESKACISCKCRGCRNPHRPDGNKVMPFIPELDPSQIVMPPIQDFQLQPMQLLQSPPTSATAPLIEEEPMTGVKINSFPIESQYFSTEPLSSQFKAYKLLGIDIQPIENLVPSPFVSYRLTEDEEESNIMVV</sequence>
<dbReference type="InterPro" id="IPR001841">
    <property type="entry name" value="Znf_RING"/>
</dbReference>
<comment type="similarity">
    <text evidence="4">Belongs to the MSL2 family.</text>
</comment>
<dbReference type="PROSITE" id="PS52051">
    <property type="entry name" value="CXC_MSL2"/>
    <property type="match status" value="1"/>
</dbReference>
<comment type="caution">
    <text evidence="7">The sequence shown here is derived from an EMBL/GenBank/DDBJ whole genome shotgun (WGS) entry which is preliminary data.</text>
</comment>
<evidence type="ECO:0000313" key="7">
    <source>
        <dbReference type="EMBL" id="KAL1493030.1"/>
    </source>
</evidence>
<dbReference type="Pfam" id="PF16682">
    <property type="entry name" value="MSL2-CXC"/>
    <property type="match status" value="1"/>
</dbReference>
<gene>
    <name evidence="7" type="ORF">ABEB36_011172</name>
</gene>
<dbReference type="PROSITE" id="PS50089">
    <property type="entry name" value="ZF_RING_2"/>
    <property type="match status" value="1"/>
</dbReference>
<dbReference type="Gene3D" id="3.30.40.10">
    <property type="entry name" value="Zinc/RING finger domain, C3HC4 (zinc finger)"/>
    <property type="match status" value="1"/>
</dbReference>
<dbReference type="InterPro" id="IPR013083">
    <property type="entry name" value="Znf_RING/FYVE/PHD"/>
</dbReference>
<dbReference type="SUPFAM" id="SSF57850">
    <property type="entry name" value="RING/U-box"/>
    <property type="match status" value="1"/>
</dbReference>
<protein>
    <submittedName>
        <fullName evidence="7">Uncharacterized protein</fullName>
    </submittedName>
</protein>
<evidence type="ECO:0000256" key="3">
    <source>
        <dbReference type="PROSITE-ProRule" id="PRU00175"/>
    </source>
</evidence>
<evidence type="ECO:0000256" key="1">
    <source>
        <dbReference type="ARBA" id="ARBA00022771"/>
    </source>
</evidence>
<dbReference type="GO" id="GO:0008270">
    <property type="term" value="F:zinc ion binding"/>
    <property type="evidence" value="ECO:0007669"/>
    <property type="project" value="UniProtKB-KW"/>
</dbReference>
<dbReference type="CDD" id="cd13122">
    <property type="entry name" value="MSL2_CXC"/>
    <property type="match status" value="1"/>
</dbReference>
<evidence type="ECO:0000259" key="6">
    <source>
        <dbReference type="PROSITE" id="PS52051"/>
    </source>
</evidence>
<dbReference type="Pfam" id="PF16685">
    <property type="entry name" value="zf-RING_10"/>
    <property type="match status" value="1"/>
</dbReference>
<keyword evidence="4" id="KW-0539">Nucleus</keyword>
<dbReference type="InterPro" id="IPR032049">
    <property type="entry name" value="Msl2-CXC"/>
</dbReference>
<evidence type="ECO:0000256" key="2">
    <source>
        <dbReference type="ARBA" id="ARBA00022833"/>
    </source>
</evidence>
<evidence type="ECO:0000256" key="4">
    <source>
        <dbReference type="PROSITE-ProRule" id="PRU01396"/>
    </source>
</evidence>
<keyword evidence="1 3" id="KW-0863">Zinc-finger</keyword>
<dbReference type="PANTHER" id="PTHR16048">
    <property type="entry name" value="MSL2-RELATED"/>
    <property type="match status" value="1"/>
</dbReference>
<dbReference type="Proteomes" id="UP001566132">
    <property type="component" value="Unassembled WGS sequence"/>
</dbReference>
<dbReference type="EMBL" id="JBDJPC010000008">
    <property type="protein sequence ID" value="KAL1493030.1"/>
    <property type="molecule type" value="Genomic_DNA"/>
</dbReference>
<keyword evidence="2" id="KW-0862">Zinc</keyword>
<feature type="domain" description="RING-type" evidence="5">
    <location>
        <begin position="56"/>
        <end position="97"/>
    </location>
</feature>
<organism evidence="7 8">
    <name type="scientific">Hypothenemus hampei</name>
    <name type="common">Coffee berry borer</name>
    <dbReference type="NCBI Taxonomy" id="57062"/>
    <lineage>
        <taxon>Eukaryota</taxon>
        <taxon>Metazoa</taxon>
        <taxon>Ecdysozoa</taxon>
        <taxon>Arthropoda</taxon>
        <taxon>Hexapoda</taxon>
        <taxon>Insecta</taxon>
        <taxon>Pterygota</taxon>
        <taxon>Neoptera</taxon>
        <taxon>Endopterygota</taxon>
        <taxon>Coleoptera</taxon>
        <taxon>Polyphaga</taxon>
        <taxon>Cucujiformia</taxon>
        <taxon>Curculionidae</taxon>
        <taxon>Scolytinae</taxon>
        <taxon>Hypothenemus</taxon>
    </lineage>
</organism>
<feature type="domain" description="CXC MSL2-type" evidence="6">
    <location>
        <begin position="262"/>
        <end position="313"/>
    </location>
</feature>
<keyword evidence="1 3" id="KW-0479">Metal-binding</keyword>
<proteinExistence type="inferred from homology"/>